<keyword evidence="12" id="KW-1185">Reference proteome</keyword>
<comment type="similarity">
    <text evidence="2 9">Belongs to the sulfotransferase 6 family.</text>
</comment>
<dbReference type="Proteomes" id="UP000030765">
    <property type="component" value="Unassembled WGS sequence"/>
</dbReference>
<dbReference type="InterPro" id="IPR010635">
    <property type="entry name" value="Heparan_SO4-6-sulfoTrfase"/>
</dbReference>
<comment type="function">
    <text evidence="9">6-O-sulfation enzyme which catalyzes the transfer of sulfate from 3'-phosphoadenosine 5'-phosphosulfate (PAPS) to position 6 of the N-sulfoglucosamine residue (GlcNS) of heparan sulfate.</text>
</comment>
<evidence type="ECO:0000256" key="8">
    <source>
        <dbReference type="ARBA" id="ARBA00023180"/>
    </source>
</evidence>
<dbReference type="OMA" id="NENYMSH"/>
<evidence type="ECO:0000256" key="5">
    <source>
        <dbReference type="ARBA" id="ARBA00022968"/>
    </source>
</evidence>
<keyword evidence="5 9" id="KW-0735">Signal-anchor</keyword>
<evidence type="ECO:0000313" key="11">
    <source>
        <dbReference type="EnsemblMetazoa" id="ASIC001664-PA"/>
    </source>
</evidence>
<name>A0A084VBI8_ANOSI</name>
<keyword evidence="3 9" id="KW-0808">Transferase</keyword>
<evidence type="ECO:0000256" key="7">
    <source>
        <dbReference type="ARBA" id="ARBA00023136"/>
    </source>
</evidence>
<reference evidence="10 12" key="1">
    <citation type="journal article" date="2014" name="BMC Genomics">
        <title>Genome sequence of Anopheles sinensis provides insight into genetics basis of mosquito competence for malaria parasites.</title>
        <authorList>
            <person name="Zhou D."/>
            <person name="Zhang D."/>
            <person name="Ding G."/>
            <person name="Shi L."/>
            <person name="Hou Q."/>
            <person name="Ye Y."/>
            <person name="Xu Y."/>
            <person name="Zhou H."/>
            <person name="Xiong C."/>
            <person name="Li S."/>
            <person name="Yu J."/>
            <person name="Hong S."/>
            <person name="Yu X."/>
            <person name="Zou P."/>
            <person name="Chen C."/>
            <person name="Chang X."/>
            <person name="Wang W."/>
            <person name="Lv Y."/>
            <person name="Sun Y."/>
            <person name="Ma L."/>
            <person name="Shen B."/>
            <person name="Zhu C."/>
        </authorList>
    </citation>
    <scope>NUCLEOTIDE SEQUENCE [LARGE SCALE GENOMIC DNA]</scope>
</reference>
<evidence type="ECO:0000256" key="6">
    <source>
        <dbReference type="ARBA" id="ARBA00022989"/>
    </source>
</evidence>
<accession>A0A084VBI8</accession>
<dbReference type="InterPro" id="IPR005331">
    <property type="entry name" value="Sulfotransferase"/>
</dbReference>
<comment type="catalytic activity">
    <reaction evidence="9">
        <text>alpha-D-glucosaminyl-[heparan sulfate](n) + 3'-phosphoadenylyl sulfate = 6-sulfo-alpha-D-glucosaminyl-[heparan sulfate](n) + adenosine 3',5'-bisphosphate + H(+)</text>
        <dbReference type="Rhea" id="RHEA:56604"/>
        <dbReference type="Rhea" id="RHEA-COMP:9830"/>
        <dbReference type="Rhea" id="RHEA-COMP:14621"/>
        <dbReference type="ChEBI" id="CHEBI:15378"/>
        <dbReference type="ChEBI" id="CHEBI:58339"/>
        <dbReference type="ChEBI" id="CHEBI:58343"/>
        <dbReference type="ChEBI" id="CHEBI:58388"/>
        <dbReference type="ChEBI" id="CHEBI:140604"/>
    </reaction>
</comment>
<dbReference type="EMBL" id="ATLV01007262">
    <property type="status" value="NOT_ANNOTATED_CDS"/>
    <property type="molecule type" value="Genomic_DNA"/>
</dbReference>
<dbReference type="EMBL" id="ATLV01007260">
    <property type="status" value="NOT_ANNOTATED_CDS"/>
    <property type="molecule type" value="Genomic_DNA"/>
</dbReference>
<keyword evidence="4" id="KW-0812">Transmembrane</keyword>
<dbReference type="InterPro" id="IPR027417">
    <property type="entry name" value="P-loop_NTPase"/>
</dbReference>
<reference evidence="11" key="2">
    <citation type="submission" date="2020-05" db="UniProtKB">
        <authorList>
            <consortium name="EnsemblMetazoa"/>
        </authorList>
    </citation>
    <scope>IDENTIFICATION</scope>
</reference>
<dbReference type="VEuPathDB" id="VectorBase:ASIC001664"/>
<evidence type="ECO:0000256" key="2">
    <source>
        <dbReference type="ARBA" id="ARBA00010109"/>
    </source>
</evidence>
<evidence type="ECO:0000256" key="4">
    <source>
        <dbReference type="ARBA" id="ARBA00022692"/>
    </source>
</evidence>
<dbReference type="VEuPathDB" id="VectorBase:ASIS001013"/>
<proteinExistence type="inferred from homology"/>
<dbReference type="EMBL" id="ATLV01007261">
    <property type="status" value="NOT_ANNOTATED_CDS"/>
    <property type="molecule type" value="Genomic_DNA"/>
</dbReference>
<organism evidence="10">
    <name type="scientific">Anopheles sinensis</name>
    <name type="common">Mosquito</name>
    <dbReference type="NCBI Taxonomy" id="74873"/>
    <lineage>
        <taxon>Eukaryota</taxon>
        <taxon>Metazoa</taxon>
        <taxon>Ecdysozoa</taxon>
        <taxon>Arthropoda</taxon>
        <taxon>Hexapoda</taxon>
        <taxon>Insecta</taxon>
        <taxon>Pterygota</taxon>
        <taxon>Neoptera</taxon>
        <taxon>Endopterygota</taxon>
        <taxon>Diptera</taxon>
        <taxon>Nematocera</taxon>
        <taxon>Culicoidea</taxon>
        <taxon>Culicidae</taxon>
        <taxon>Anophelinae</taxon>
        <taxon>Anopheles</taxon>
    </lineage>
</organism>
<dbReference type="GO" id="GO:0017095">
    <property type="term" value="F:heparan sulfate 6-sulfotransferase activity"/>
    <property type="evidence" value="ECO:0007669"/>
    <property type="project" value="TreeGrafter"/>
</dbReference>
<protein>
    <recommendedName>
        <fullName evidence="9">Heparan-sulfate 6-O-sulfotransferase</fullName>
        <ecNumber evidence="9">2.8.2.-</ecNumber>
    </recommendedName>
</protein>
<comment type="subcellular location">
    <subcellularLocation>
        <location evidence="1 9">Membrane</location>
        <topology evidence="1 9">Single-pass type II membrane protein</topology>
    </subcellularLocation>
</comment>
<evidence type="ECO:0000256" key="9">
    <source>
        <dbReference type="RuleBase" id="RU364122"/>
    </source>
</evidence>
<dbReference type="OrthoDB" id="406981at2759"/>
<keyword evidence="6" id="KW-1133">Transmembrane helix</keyword>
<dbReference type="PANTHER" id="PTHR12812">
    <property type="entry name" value="HEPARAN SULFATE 6-O-SULFOTRANSFERASE 3"/>
    <property type="match status" value="1"/>
</dbReference>
<dbReference type="GO" id="GO:0016020">
    <property type="term" value="C:membrane"/>
    <property type="evidence" value="ECO:0007669"/>
    <property type="project" value="UniProtKB-SubCell"/>
</dbReference>
<evidence type="ECO:0000256" key="1">
    <source>
        <dbReference type="ARBA" id="ARBA00004606"/>
    </source>
</evidence>
<evidence type="ECO:0000256" key="3">
    <source>
        <dbReference type="ARBA" id="ARBA00022679"/>
    </source>
</evidence>
<dbReference type="STRING" id="74873.A0A084VBI8"/>
<keyword evidence="8" id="KW-0325">Glycoprotein</keyword>
<dbReference type="EnsemblMetazoa" id="ASIC001664-RA">
    <property type="protein sequence ID" value="ASIC001664-PA"/>
    <property type="gene ID" value="ASIC001664"/>
</dbReference>
<keyword evidence="7 9" id="KW-0472">Membrane</keyword>
<gene>
    <name evidence="10" type="ORF">ZHAS_00001664</name>
</gene>
<evidence type="ECO:0000313" key="12">
    <source>
        <dbReference type="Proteomes" id="UP000030765"/>
    </source>
</evidence>
<dbReference type="PANTHER" id="PTHR12812:SF0">
    <property type="entry name" value="HEPARAN-SULFATE 6-O-SULFOTRANSFERASE"/>
    <property type="match status" value="1"/>
</dbReference>
<dbReference type="EC" id="2.8.2.-" evidence="9"/>
<dbReference type="Pfam" id="PF03567">
    <property type="entry name" value="Sulfotransfer_2"/>
    <property type="match status" value="1"/>
</dbReference>
<dbReference type="EMBL" id="KE524405">
    <property type="protein sequence ID" value="KFB35332.1"/>
    <property type="molecule type" value="Genomic_DNA"/>
</dbReference>
<dbReference type="Gene3D" id="3.40.50.300">
    <property type="entry name" value="P-loop containing nucleotide triphosphate hydrolases"/>
    <property type="match status" value="1"/>
</dbReference>
<dbReference type="EMBL" id="ATLV01007263">
    <property type="status" value="NOT_ANNOTATED_CDS"/>
    <property type="molecule type" value="Genomic_DNA"/>
</dbReference>
<sequence length="294" mass="34449">MHYRRPCTCQRKKKRCYCFRPHRNENWLFSRYSTGWKCGLHADWTELTGCVDQELDKNEGETAKRRYFYITLLREPIARYLSEFRHVQRGATWKNARHWCLGRHATTDELPPCYNGANWNGVALDEFAGCESNLAANRQTRMLADLALVGCYNKTYMPAAERDRIMLASAKRNLAAMSYFGLTEYQKISQYIFEETFNLRFAIPFEQHNTTVSTVTMHGLTPAQRARIDKLNALDIELYAFAKKLMFQRFERLKAKDNDFEVRFAHLGNLGVRNGVTEFNWDSNIDDMPSNEHH</sequence>
<evidence type="ECO:0000313" key="10">
    <source>
        <dbReference type="EMBL" id="KFB35332.1"/>
    </source>
</evidence>
<dbReference type="AlphaFoldDB" id="A0A084VBI8"/>
<dbReference type="FunFam" id="3.40.50.300:FF:000347">
    <property type="entry name" value="Heparan-sulfate 6-O-sulfotransferase"/>
    <property type="match status" value="1"/>
</dbReference>